<evidence type="ECO:0000259" key="9">
    <source>
        <dbReference type="Pfam" id="PF00534"/>
    </source>
</evidence>
<feature type="domain" description="Starch synthase catalytic" evidence="10">
    <location>
        <begin position="2"/>
        <end position="230"/>
    </location>
</feature>
<dbReference type="RefSeq" id="WP_132778069.1">
    <property type="nucleotide sequence ID" value="NZ_SMBZ01000027.1"/>
</dbReference>
<evidence type="ECO:0000256" key="7">
    <source>
        <dbReference type="ARBA" id="ARBA00023056"/>
    </source>
</evidence>
<dbReference type="InterPro" id="IPR001296">
    <property type="entry name" value="Glyco_trans_1"/>
</dbReference>
<dbReference type="EC" id="2.4.1.21" evidence="8"/>
<comment type="catalytic activity">
    <reaction evidence="1 8">
        <text>[(1-&gt;4)-alpha-D-glucosyl](n) + ADP-alpha-D-glucose = [(1-&gt;4)-alpha-D-glucosyl](n+1) + ADP + H(+)</text>
        <dbReference type="Rhea" id="RHEA:18189"/>
        <dbReference type="Rhea" id="RHEA-COMP:9584"/>
        <dbReference type="Rhea" id="RHEA-COMP:9587"/>
        <dbReference type="ChEBI" id="CHEBI:15378"/>
        <dbReference type="ChEBI" id="CHEBI:15444"/>
        <dbReference type="ChEBI" id="CHEBI:57498"/>
        <dbReference type="ChEBI" id="CHEBI:456216"/>
        <dbReference type="EC" id="2.4.1.21"/>
    </reaction>
</comment>
<dbReference type="GO" id="GO:0009011">
    <property type="term" value="F:alpha-1,4-glucan glucosyltransferase (ADP-glucose donor) activity"/>
    <property type="evidence" value="ECO:0007669"/>
    <property type="project" value="UniProtKB-UniRule"/>
</dbReference>
<evidence type="ECO:0000256" key="3">
    <source>
        <dbReference type="ARBA" id="ARBA00004964"/>
    </source>
</evidence>
<proteinExistence type="inferred from homology"/>
<dbReference type="InterPro" id="IPR013534">
    <property type="entry name" value="Starch_synth_cat_dom"/>
</dbReference>
<dbReference type="SUPFAM" id="SSF53756">
    <property type="entry name" value="UDP-Glycosyltransferase/glycogen phosphorylase"/>
    <property type="match status" value="1"/>
</dbReference>
<dbReference type="OrthoDB" id="9808590at2"/>
<keyword evidence="5 8" id="KW-0328">Glycosyltransferase</keyword>
<dbReference type="Pfam" id="PF08323">
    <property type="entry name" value="Glyco_transf_5"/>
    <property type="match status" value="1"/>
</dbReference>
<name>A0A4V2VU47_9SPHI</name>
<dbReference type="PANTHER" id="PTHR45825:SF11">
    <property type="entry name" value="ALPHA AMYLASE DOMAIN-CONTAINING PROTEIN"/>
    <property type="match status" value="1"/>
</dbReference>
<comment type="pathway">
    <text evidence="3 8">Glycan biosynthesis; glycogen biosynthesis.</text>
</comment>
<sequence length="472" mass="53714">MKVIHLSVECYPIAKVGGLADVIGALPKYQRKLGVDAQVVMPWYDKPSLQQFDLEKVAEGVFLQGSQSLTYTVYAIAEQHLGFPIYLIKVPGLLDRNEVYGYADEGEQWIAFQHAFLNWILTDNIRPDVINCHDHHVGLIPFLLQYGNDFRELSYIKTLFTIHNGQYQGWMNWNKGILLPGFDTWKWGLLDWSGVINPFSSAIRCCDAFSTVSEGYLEELSQECKGLEQLFIDESSRGFGIVNGIDWDVWDPSSDPLIPYHYSNITVKTGKRKNKEAFCKKANLPSDSLLLTYIGRFAEEKGADILSEVIRNFYSKNEKKLIIFILGSGNEQIQQDLELLCQSYPNRVSAFFGYNETLAHEAYAASDLILMPSRVEPCGLNQLYALKYGTIPVVRGIGGLKDTVIDISEPKGYGFVFKEFEVDKIVETIERAIEFSLDEKKWASIVKQSMALDYSWDKSAKKYIELYNQLLK</sequence>
<evidence type="ECO:0000313" key="12">
    <source>
        <dbReference type="Proteomes" id="UP000295197"/>
    </source>
</evidence>
<dbReference type="Pfam" id="PF00534">
    <property type="entry name" value="Glycos_transf_1"/>
    <property type="match status" value="1"/>
</dbReference>
<evidence type="ECO:0000259" key="10">
    <source>
        <dbReference type="Pfam" id="PF08323"/>
    </source>
</evidence>
<dbReference type="EMBL" id="SMBZ01000027">
    <property type="protein sequence ID" value="TCV11590.1"/>
    <property type="molecule type" value="Genomic_DNA"/>
</dbReference>
<keyword evidence="7 8" id="KW-0320">Glycogen biosynthesis</keyword>
<evidence type="ECO:0000256" key="1">
    <source>
        <dbReference type="ARBA" id="ARBA00001478"/>
    </source>
</evidence>
<dbReference type="InterPro" id="IPR011835">
    <property type="entry name" value="GS/SS"/>
</dbReference>
<dbReference type="Gene3D" id="3.40.50.2000">
    <property type="entry name" value="Glycogen Phosphorylase B"/>
    <property type="match status" value="2"/>
</dbReference>
<feature type="domain" description="Glycosyl transferase family 1" evidence="9">
    <location>
        <begin position="275"/>
        <end position="442"/>
    </location>
</feature>
<dbReference type="CDD" id="cd03791">
    <property type="entry name" value="GT5_Glycogen_synthase_DULL1-like"/>
    <property type="match status" value="1"/>
</dbReference>
<organism evidence="11 12">
    <name type="scientific">Sphingobacterium alimentarium</name>
    <dbReference type="NCBI Taxonomy" id="797292"/>
    <lineage>
        <taxon>Bacteria</taxon>
        <taxon>Pseudomonadati</taxon>
        <taxon>Bacteroidota</taxon>
        <taxon>Sphingobacteriia</taxon>
        <taxon>Sphingobacteriales</taxon>
        <taxon>Sphingobacteriaceae</taxon>
        <taxon>Sphingobacterium</taxon>
    </lineage>
</organism>
<evidence type="ECO:0000256" key="8">
    <source>
        <dbReference type="HAMAP-Rule" id="MF_00484"/>
    </source>
</evidence>
<dbReference type="HAMAP" id="MF_00484">
    <property type="entry name" value="Glycogen_synth"/>
    <property type="match status" value="1"/>
</dbReference>
<comment type="similarity">
    <text evidence="4 8">Belongs to the glycosyltransferase 1 family. Bacterial/plant glycogen synthase subfamily.</text>
</comment>
<evidence type="ECO:0000256" key="5">
    <source>
        <dbReference type="ARBA" id="ARBA00022676"/>
    </source>
</evidence>
<accession>A0A4V2VU47</accession>
<dbReference type="GO" id="GO:0005978">
    <property type="term" value="P:glycogen biosynthetic process"/>
    <property type="evidence" value="ECO:0007669"/>
    <property type="project" value="UniProtKB-UniRule"/>
</dbReference>
<evidence type="ECO:0000256" key="2">
    <source>
        <dbReference type="ARBA" id="ARBA00002764"/>
    </source>
</evidence>
<evidence type="ECO:0000256" key="6">
    <source>
        <dbReference type="ARBA" id="ARBA00022679"/>
    </source>
</evidence>
<reference evidence="11 12" key="1">
    <citation type="submission" date="2019-03" db="EMBL/GenBank/DDBJ databases">
        <title>Genomic Encyclopedia of Type Strains, Phase IV (KMG-IV): sequencing the most valuable type-strain genomes for metagenomic binning, comparative biology and taxonomic classification.</title>
        <authorList>
            <person name="Goeker M."/>
        </authorList>
    </citation>
    <scope>NUCLEOTIDE SEQUENCE [LARGE SCALE GENOMIC DNA]</scope>
    <source>
        <strain evidence="11 12">DSM 22362</strain>
    </source>
</reference>
<evidence type="ECO:0000256" key="4">
    <source>
        <dbReference type="ARBA" id="ARBA00010281"/>
    </source>
</evidence>
<gene>
    <name evidence="8" type="primary">glgA</name>
    <name evidence="11" type="ORF">EDC17_102747</name>
</gene>
<evidence type="ECO:0000313" key="11">
    <source>
        <dbReference type="EMBL" id="TCV11590.1"/>
    </source>
</evidence>
<dbReference type="NCBIfam" id="TIGR02095">
    <property type="entry name" value="glgA"/>
    <property type="match status" value="1"/>
</dbReference>
<keyword evidence="6 8" id="KW-0808">Transferase</keyword>
<comment type="function">
    <text evidence="2 8">Synthesizes alpha-1,4-glucan chains using ADP-glucose.</text>
</comment>
<protein>
    <recommendedName>
        <fullName evidence="8">Glycogen synthase</fullName>
        <ecNumber evidence="8">2.4.1.21</ecNumber>
    </recommendedName>
    <alternativeName>
        <fullName evidence="8">Starch [bacterial glycogen] synthase</fullName>
    </alternativeName>
</protein>
<feature type="binding site" evidence="8">
    <location>
        <position position="15"/>
    </location>
    <ligand>
        <name>ADP-alpha-D-glucose</name>
        <dbReference type="ChEBI" id="CHEBI:57498"/>
    </ligand>
</feature>
<dbReference type="GO" id="GO:0004373">
    <property type="term" value="F:alpha-1,4-glucan glucosyltransferase (UDP-glucose donor) activity"/>
    <property type="evidence" value="ECO:0007669"/>
    <property type="project" value="InterPro"/>
</dbReference>
<comment type="caution">
    <text evidence="11">The sequence shown here is derived from an EMBL/GenBank/DDBJ whole genome shotgun (WGS) entry which is preliminary data.</text>
</comment>
<dbReference type="Proteomes" id="UP000295197">
    <property type="component" value="Unassembled WGS sequence"/>
</dbReference>
<dbReference type="UniPathway" id="UPA00164"/>
<keyword evidence="12" id="KW-1185">Reference proteome</keyword>
<dbReference type="AlphaFoldDB" id="A0A4V2VU47"/>
<dbReference type="PANTHER" id="PTHR45825">
    <property type="entry name" value="GRANULE-BOUND STARCH SYNTHASE 1, CHLOROPLASTIC/AMYLOPLASTIC"/>
    <property type="match status" value="1"/>
</dbReference>